<gene>
    <name evidence="2" type="ORF">DSTB1V02_LOCUS1528</name>
</gene>
<evidence type="ECO:0000256" key="1">
    <source>
        <dbReference type="SAM" id="MobiDB-lite"/>
    </source>
</evidence>
<sequence length="85" mass="10148">MLAMQTSSKDPVQRTPSIVIEEEEEKEGQKSDRLQRASSKEESEERIRAIQIEMEQRKEDFEKLIREHQEIVRELRDSEKRTHAP</sequence>
<feature type="region of interest" description="Disordered" evidence="1">
    <location>
        <begin position="1"/>
        <end position="45"/>
    </location>
</feature>
<reference evidence="2" key="1">
    <citation type="submission" date="2020-11" db="EMBL/GenBank/DDBJ databases">
        <authorList>
            <person name="Tran Van P."/>
        </authorList>
    </citation>
    <scope>NUCLEOTIDE SEQUENCE</scope>
</reference>
<dbReference type="OrthoDB" id="6366902at2759"/>
<keyword evidence="3" id="KW-1185">Reference proteome</keyword>
<dbReference type="EMBL" id="LR899663">
    <property type="protein sequence ID" value="CAD7241540.1"/>
    <property type="molecule type" value="Genomic_DNA"/>
</dbReference>
<dbReference type="Proteomes" id="UP000677054">
    <property type="component" value="Unassembled WGS sequence"/>
</dbReference>
<name>A0A7R8X8A7_9CRUS</name>
<organism evidence="2">
    <name type="scientific">Darwinula stevensoni</name>
    <dbReference type="NCBI Taxonomy" id="69355"/>
    <lineage>
        <taxon>Eukaryota</taxon>
        <taxon>Metazoa</taxon>
        <taxon>Ecdysozoa</taxon>
        <taxon>Arthropoda</taxon>
        <taxon>Crustacea</taxon>
        <taxon>Oligostraca</taxon>
        <taxon>Ostracoda</taxon>
        <taxon>Podocopa</taxon>
        <taxon>Podocopida</taxon>
        <taxon>Darwinulocopina</taxon>
        <taxon>Darwinuloidea</taxon>
        <taxon>Darwinulidae</taxon>
        <taxon>Darwinula</taxon>
    </lineage>
</organism>
<feature type="compositionally biased region" description="Polar residues" evidence="1">
    <location>
        <begin position="1"/>
        <end position="16"/>
    </location>
</feature>
<evidence type="ECO:0000313" key="3">
    <source>
        <dbReference type="Proteomes" id="UP000677054"/>
    </source>
</evidence>
<feature type="compositionally biased region" description="Basic and acidic residues" evidence="1">
    <location>
        <begin position="27"/>
        <end position="45"/>
    </location>
</feature>
<proteinExistence type="predicted"/>
<protein>
    <submittedName>
        <fullName evidence="2">Uncharacterized protein</fullName>
    </submittedName>
</protein>
<dbReference type="AlphaFoldDB" id="A0A7R8X8A7"/>
<accession>A0A7R8X8A7</accession>
<evidence type="ECO:0000313" key="2">
    <source>
        <dbReference type="EMBL" id="CAD7241540.1"/>
    </source>
</evidence>
<dbReference type="EMBL" id="CAJPEV010000146">
    <property type="protein sequence ID" value="CAG0881367.1"/>
    <property type="molecule type" value="Genomic_DNA"/>
</dbReference>